<keyword evidence="16" id="KW-0175">Coiled coil</keyword>
<name>A0A6C0GQK1_9BACT</name>
<dbReference type="InterPro" id="IPR015947">
    <property type="entry name" value="PUA-like_sf"/>
</dbReference>
<evidence type="ECO:0000313" key="19">
    <source>
        <dbReference type="EMBL" id="QHT70355.1"/>
    </source>
</evidence>
<protein>
    <recommendedName>
        <fullName evidence="10 11">Lon protease</fullName>
        <ecNumber evidence="10 11">3.4.21.53</ecNumber>
    </recommendedName>
    <alternativeName>
        <fullName evidence="10">ATP-dependent protease La</fullName>
    </alternativeName>
</protein>
<evidence type="ECO:0000256" key="2">
    <source>
        <dbReference type="ARBA" id="ARBA00022490"/>
    </source>
</evidence>
<dbReference type="InterPro" id="IPR003593">
    <property type="entry name" value="AAA+_ATPase"/>
</dbReference>
<evidence type="ECO:0000256" key="9">
    <source>
        <dbReference type="ARBA" id="ARBA00050665"/>
    </source>
</evidence>
<comment type="function">
    <text evidence="10">ATP-dependent serine protease that mediates the selective degradation of mutant and abnormal proteins as well as certain short-lived regulatory proteins. Required for cellular homeostasis and for survival from DNA damage and developmental changes induced by stress. Degrades polypeptides processively to yield small peptide fragments that are 5 to 10 amino acids long. Binds to DNA in a double-stranded, site-specific manner.</text>
</comment>
<dbReference type="CDD" id="cd19500">
    <property type="entry name" value="RecA-like_Lon"/>
    <property type="match status" value="1"/>
</dbReference>
<dbReference type="GO" id="GO:0043565">
    <property type="term" value="F:sequence-specific DNA binding"/>
    <property type="evidence" value="ECO:0007669"/>
    <property type="project" value="UniProtKB-UniRule"/>
</dbReference>
<dbReference type="GO" id="GO:0034605">
    <property type="term" value="P:cellular response to heat"/>
    <property type="evidence" value="ECO:0007669"/>
    <property type="project" value="UniProtKB-UniRule"/>
</dbReference>
<evidence type="ECO:0000256" key="3">
    <source>
        <dbReference type="ARBA" id="ARBA00022670"/>
    </source>
</evidence>
<dbReference type="InterPro" id="IPR008268">
    <property type="entry name" value="Peptidase_S16_AS"/>
</dbReference>
<evidence type="ECO:0000256" key="16">
    <source>
        <dbReference type="SAM" id="Coils"/>
    </source>
</evidence>
<dbReference type="PRINTS" id="PR00830">
    <property type="entry name" value="ENDOLAPTASE"/>
</dbReference>
<feature type="domain" description="Lon proteolytic" evidence="17">
    <location>
        <begin position="614"/>
        <end position="793"/>
    </location>
</feature>
<dbReference type="EC" id="3.4.21.53" evidence="10 11"/>
<dbReference type="PROSITE" id="PS51786">
    <property type="entry name" value="LON_PROTEOLYTIC"/>
    <property type="match status" value="1"/>
</dbReference>
<dbReference type="FunFam" id="1.20.5.5270:FF:000002">
    <property type="entry name" value="Lon protease homolog"/>
    <property type="match status" value="1"/>
</dbReference>
<dbReference type="EMBL" id="CP048222">
    <property type="protein sequence ID" value="QHT70355.1"/>
    <property type="molecule type" value="Genomic_DNA"/>
</dbReference>
<keyword evidence="3 10" id="KW-0645">Protease</keyword>
<dbReference type="InterPro" id="IPR003111">
    <property type="entry name" value="Lon_prtase_N"/>
</dbReference>
<dbReference type="HAMAP" id="MF_01973">
    <property type="entry name" value="lon_bact"/>
    <property type="match status" value="1"/>
</dbReference>
<keyword evidence="2 10" id="KW-0963">Cytoplasm</keyword>
<dbReference type="Gene3D" id="3.40.50.300">
    <property type="entry name" value="P-loop containing nucleotide triphosphate hydrolases"/>
    <property type="match status" value="1"/>
</dbReference>
<evidence type="ECO:0000256" key="11">
    <source>
        <dbReference type="PIRNR" id="PIRNR001174"/>
    </source>
</evidence>
<dbReference type="Proteomes" id="UP000480178">
    <property type="component" value="Chromosome"/>
</dbReference>
<dbReference type="SMART" id="SM00464">
    <property type="entry name" value="LON"/>
    <property type="match status" value="1"/>
</dbReference>
<dbReference type="InterPro" id="IPR020568">
    <property type="entry name" value="Ribosomal_Su5_D2-typ_SF"/>
</dbReference>
<keyword evidence="5 10" id="KW-0378">Hydrolase</keyword>
<evidence type="ECO:0000259" key="18">
    <source>
        <dbReference type="PROSITE" id="PS51787"/>
    </source>
</evidence>
<evidence type="ECO:0000256" key="15">
    <source>
        <dbReference type="RuleBase" id="RU000591"/>
    </source>
</evidence>
<feature type="domain" description="Lon N-terminal" evidence="18">
    <location>
        <begin position="27"/>
        <end position="225"/>
    </location>
</feature>
<dbReference type="AlphaFoldDB" id="A0A6C0GQK1"/>
<dbReference type="Pfam" id="PF00004">
    <property type="entry name" value="AAA"/>
    <property type="match status" value="1"/>
</dbReference>
<dbReference type="Pfam" id="PF22667">
    <property type="entry name" value="Lon_lid"/>
    <property type="match status" value="1"/>
</dbReference>
<dbReference type="Gene3D" id="1.20.5.5270">
    <property type="match status" value="1"/>
</dbReference>
<dbReference type="InterPro" id="IPR004815">
    <property type="entry name" value="Lon_bac/euk-typ"/>
</dbReference>
<evidence type="ECO:0000256" key="14">
    <source>
        <dbReference type="PROSITE-ProRule" id="PRU01122"/>
    </source>
</evidence>
<comment type="induction">
    <text evidence="10">By heat shock.</text>
</comment>
<feature type="active site" evidence="10 12">
    <location>
        <position position="743"/>
    </location>
</feature>
<sequence length="793" mass="88904">MAEEEVIDTEVRPNDLVLVSEVLPDHLTIIPIVESPVFPGITLPLIFTGKKYVEAIRQAQEKHPAVLGAVLTLEIDENNIFNSALYNIGTTLRILKVKHIGGDTMQVFVQGINRFSCKRAIISNGETIRWEVKYHTDPEGKASEELKAYSMAIISSVRDVLVLNPIFQEQLKTLLSQMTFEKPGLLMDVVTSMLSANTEKLQEIIEAFDLYERGYKVILLLKAEKELLQLQQKIKSQVEEQMSKHQKEFLLRQQLKVIKQELGIEKDGKAVEIEKIEQKLQKIQLSEEASIIVRSEMDRLQMLEPTSPEFNVSRTYLEVLTDLPWGVYSPDVSDIKQARAILDQDHYGLEDVKERILEFISTIIRRGKLTGSNILLVGPPGVGKTSIGKSIAAALGRTFFRFSVGGMRDEAEIKGHRRTYIGAMPGKLIESLRRTGTANPVIMLDELDKMGVSYQGDPGSALLEVLDPEQNNNFLDHYLDVRFDLSNVLFIATANQLDTIPGPLLDRMEIIHLSGYILEEKLAIAKRFLLPRQREEHGLSPQEVTVTDEALAYIIDRYAREAGVRNLENQLKKIMRHVTLRLAEGENQTFVVTPENTADYLGKPIYSTEELYNQDIPGVVLGLAYTPMGGTTLYIEANAIKSNTGGFKQTGQLGKVMQESAEIAYSYIRARNTDGIKDFFDEHIIHLHVPAGATPKDGPSAGVTMALALYSLATHQALPRQLAMTGELTLTGKVLPIGGVREKTIAARRVGVREIILPKDNQKDYEELPSYIREGMQVHYINRFDDVLSVVFS</sequence>
<dbReference type="GO" id="GO:0016887">
    <property type="term" value="F:ATP hydrolysis activity"/>
    <property type="evidence" value="ECO:0007669"/>
    <property type="project" value="UniProtKB-UniRule"/>
</dbReference>
<evidence type="ECO:0000256" key="1">
    <source>
        <dbReference type="ARBA" id="ARBA00004496"/>
    </source>
</evidence>
<comment type="similarity">
    <text evidence="10 11 14 15">Belongs to the peptidase S16 family.</text>
</comment>
<dbReference type="InterPro" id="IPR046336">
    <property type="entry name" value="Lon_prtase_N_sf"/>
</dbReference>
<dbReference type="InterPro" id="IPR054594">
    <property type="entry name" value="Lon_lid"/>
</dbReference>
<dbReference type="KEGG" id="rhoz:GXP67_28720"/>
<evidence type="ECO:0000313" key="20">
    <source>
        <dbReference type="Proteomes" id="UP000480178"/>
    </source>
</evidence>
<dbReference type="Gene3D" id="1.20.58.1480">
    <property type="match status" value="1"/>
</dbReference>
<dbReference type="InterPro" id="IPR027065">
    <property type="entry name" value="Lon_Prtase"/>
</dbReference>
<dbReference type="SUPFAM" id="SSF54211">
    <property type="entry name" value="Ribosomal protein S5 domain 2-like"/>
    <property type="match status" value="1"/>
</dbReference>
<dbReference type="GO" id="GO:0006515">
    <property type="term" value="P:protein quality control for misfolded or incompletely synthesized proteins"/>
    <property type="evidence" value="ECO:0007669"/>
    <property type="project" value="UniProtKB-UniRule"/>
</dbReference>
<dbReference type="GO" id="GO:0004252">
    <property type="term" value="F:serine-type endopeptidase activity"/>
    <property type="evidence" value="ECO:0007669"/>
    <property type="project" value="UniProtKB-UniRule"/>
</dbReference>
<dbReference type="PROSITE" id="PS01046">
    <property type="entry name" value="LON_SER"/>
    <property type="match status" value="1"/>
</dbReference>
<accession>A0A6C0GQK1</accession>
<dbReference type="PIRSF" id="PIRSF001174">
    <property type="entry name" value="Lon_proteas"/>
    <property type="match status" value="1"/>
</dbReference>
<dbReference type="PANTHER" id="PTHR43718:SF2">
    <property type="entry name" value="LON PROTEASE HOMOLOG, MITOCHONDRIAL"/>
    <property type="match status" value="1"/>
</dbReference>
<dbReference type="GO" id="GO:0005524">
    <property type="term" value="F:ATP binding"/>
    <property type="evidence" value="ECO:0007669"/>
    <property type="project" value="UniProtKB-UniRule"/>
</dbReference>
<evidence type="ECO:0000259" key="17">
    <source>
        <dbReference type="PROSITE" id="PS51786"/>
    </source>
</evidence>
<dbReference type="FunFam" id="3.40.50.300:FF:000021">
    <property type="entry name" value="Lon protease homolog"/>
    <property type="match status" value="1"/>
</dbReference>
<comment type="catalytic activity">
    <reaction evidence="9 10 11 14">
        <text>Hydrolysis of proteins in presence of ATP.</text>
        <dbReference type="EC" id="3.4.21.53"/>
    </reaction>
</comment>
<dbReference type="InterPro" id="IPR027417">
    <property type="entry name" value="P-loop_NTPase"/>
</dbReference>
<dbReference type="Gene3D" id="2.30.130.40">
    <property type="entry name" value="LON domain-like"/>
    <property type="match status" value="1"/>
</dbReference>
<dbReference type="InterPro" id="IPR008269">
    <property type="entry name" value="Lon_proteolytic"/>
</dbReference>
<keyword evidence="6 10" id="KW-0720">Serine protease</keyword>
<dbReference type="InterPro" id="IPR014721">
    <property type="entry name" value="Ribsml_uS5_D2-typ_fold_subgr"/>
</dbReference>
<reference evidence="19 20" key="1">
    <citation type="submission" date="2020-01" db="EMBL/GenBank/DDBJ databases">
        <authorList>
            <person name="Kim M.K."/>
        </authorList>
    </citation>
    <scope>NUCLEOTIDE SEQUENCE [LARGE SCALE GENOMIC DNA]</scope>
    <source>
        <strain evidence="19 20">172606-1</strain>
    </source>
</reference>
<proteinExistence type="evidence at transcript level"/>
<dbReference type="NCBIfam" id="TIGR00763">
    <property type="entry name" value="lon"/>
    <property type="match status" value="1"/>
</dbReference>
<evidence type="ECO:0000256" key="12">
    <source>
        <dbReference type="PIRSR" id="PIRSR001174-1"/>
    </source>
</evidence>
<dbReference type="SUPFAM" id="SSF52540">
    <property type="entry name" value="P-loop containing nucleoside triphosphate hydrolases"/>
    <property type="match status" value="1"/>
</dbReference>
<dbReference type="RefSeq" id="WP_162446334.1">
    <property type="nucleotide sequence ID" value="NZ_CP048222.1"/>
</dbReference>
<evidence type="ECO:0000256" key="8">
    <source>
        <dbReference type="ARBA" id="ARBA00023016"/>
    </source>
</evidence>
<dbReference type="Gene3D" id="1.10.8.60">
    <property type="match status" value="1"/>
</dbReference>
<evidence type="ECO:0000256" key="5">
    <source>
        <dbReference type="ARBA" id="ARBA00022801"/>
    </source>
</evidence>
<evidence type="ECO:0000256" key="7">
    <source>
        <dbReference type="ARBA" id="ARBA00022840"/>
    </source>
</evidence>
<feature type="active site" evidence="10 12">
    <location>
        <position position="700"/>
    </location>
</feature>
<dbReference type="InterPro" id="IPR003959">
    <property type="entry name" value="ATPase_AAA_core"/>
</dbReference>
<gene>
    <name evidence="10 19" type="primary">lon</name>
    <name evidence="19" type="ORF">GXP67_28720</name>
</gene>
<keyword evidence="20" id="KW-1185">Reference proteome</keyword>
<keyword evidence="8 10" id="KW-0346">Stress response</keyword>
<evidence type="ECO:0000256" key="4">
    <source>
        <dbReference type="ARBA" id="ARBA00022741"/>
    </source>
</evidence>
<dbReference type="PROSITE" id="PS51787">
    <property type="entry name" value="LON_N"/>
    <property type="match status" value="1"/>
</dbReference>
<dbReference type="Pfam" id="PF02190">
    <property type="entry name" value="LON_substr_bdg"/>
    <property type="match status" value="1"/>
</dbReference>
<dbReference type="GO" id="GO:0005737">
    <property type="term" value="C:cytoplasm"/>
    <property type="evidence" value="ECO:0007669"/>
    <property type="project" value="UniProtKB-SubCell"/>
</dbReference>
<organism evidence="19 20">
    <name type="scientific">Rhodocytophaga rosea</name>
    <dbReference type="NCBI Taxonomy" id="2704465"/>
    <lineage>
        <taxon>Bacteria</taxon>
        <taxon>Pseudomonadati</taxon>
        <taxon>Bacteroidota</taxon>
        <taxon>Cytophagia</taxon>
        <taxon>Cytophagales</taxon>
        <taxon>Rhodocytophagaceae</taxon>
        <taxon>Rhodocytophaga</taxon>
    </lineage>
</organism>
<evidence type="ECO:0000256" key="6">
    <source>
        <dbReference type="ARBA" id="ARBA00022825"/>
    </source>
</evidence>
<dbReference type="SUPFAM" id="SSF88697">
    <property type="entry name" value="PUA domain-like"/>
    <property type="match status" value="1"/>
</dbReference>
<dbReference type="PANTHER" id="PTHR43718">
    <property type="entry name" value="LON PROTEASE"/>
    <property type="match status" value="1"/>
</dbReference>
<keyword evidence="7 10" id="KW-0067">ATP-binding</keyword>
<dbReference type="Pfam" id="PF05362">
    <property type="entry name" value="Lon_C"/>
    <property type="match status" value="1"/>
</dbReference>
<keyword evidence="4 10" id="KW-0547">Nucleotide-binding</keyword>
<evidence type="ECO:0000256" key="13">
    <source>
        <dbReference type="PIRSR" id="PIRSR001174-2"/>
    </source>
</evidence>
<comment type="subunit">
    <text evidence="10 11">Homohexamer. Organized in a ring with a central cavity.</text>
</comment>
<dbReference type="InterPro" id="IPR027543">
    <property type="entry name" value="Lon_bac"/>
</dbReference>
<feature type="binding site" evidence="10 13">
    <location>
        <begin position="378"/>
        <end position="385"/>
    </location>
    <ligand>
        <name>ATP</name>
        <dbReference type="ChEBI" id="CHEBI:30616"/>
    </ligand>
</feature>
<evidence type="ECO:0000256" key="10">
    <source>
        <dbReference type="HAMAP-Rule" id="MF_01973"/>
    </source>
</evidence>
<comment type="subcellular location">
    <subcellularLocation>
        <location evidence="1 10 11">Cytoplasm</location>
    </subcellularLocation>
</comment>
<dbReference type="GO" id="GO:0004176">
    <property type="term" value="F:ATP-dependent peptidase activity"/>
    <property type="evidence" value="ECO:0007669"/>
    <property type="project" value="UniProtKB-UniRule"/>
</dbReference>
<dbReference type="Gene3D" id="3.30.230.10">
    <property type="match status" value="1"/>
</dbReference>
<dbReference type="SMART" id="SM00382">
    <property type="entry name" value="AAA"/>
    <property type="match status" value="1"/>
</dbReference>
<feature type="coiled-coil region" evidence="16">
    <location>
        <begin position="220"/>
        <end position="248"/>
    </location>
</feature>